<evidence type="ECO:0000313" key="4">
    <source>
        <dbReference type="Proteomes" id="UP001168528"/>
    </source>
</evidence>
<sequence length="149" mass="17101">MIAKISTAKSIKAVIDYNEKKVEKGEGRIIGGDNMRNSTDIDKLSYEKKLSRFEQMITRKQNTQHEKVAFHASLSLDPTEKPTDETLKAIASAYMKHMGYGGQPYLIYRHEDTHHPHIHIVSTSVDRDGKKINDSNNRYRSEDIRKAIE</sequence>
<gene>
    <name evidence="3" type="ORF">Q0590_36315</name>
</gene>
<dbReference type="EMBL" id="JAUKPO010000094">
    <property type="protein sequence ID" value="MDO1451796.1"/>
    <property type="molecule type" value="Genomic_DNA"/>
</dbReference>
<dbReference type="InterPro" id="IPR005094">
    <property type="entry name" value="Endonuclease_MobA/VirD2"/>
</dbReference>
<dbReference type="Pfam" id="PF03432">
    <property type="entry name" value="Relaxase"/>
    <property type="match status" value="1"/>
</dbReference>
<feature type="region of interest" description="Disordered" evidence="1">
    <location>
        <begin position="124"/>
        <end position="149"/>
    </location>
</feature>
<comment type="caution">
    <text evidence="3">The sequence shown here is derived from an EMBL/GenBank/DDBJ whole genome shotgun (WGS) entry which is preliminary data.</text>
</comment>
<feature type="domain" description="MobA/VirD2-like nuclease" evidence="2">
    <location>
        <begin position="40"/>
        <end position="149"/>
    </location>
</feature>
<dbReference type="Proteomes" id="UP001168528">
    <property type="component" value="Unassembled WGS sequence"/>
</dbReference>
<protein>
    <submittedName>
        <fullName evidence="3">Relaxase/mobilization nuclease domain-containing protein</fullName>
    </submittedName>
</protein>
<keyword evidence="4" id="KW-1185">Reference proteome</keyword>
<evidence type="ECO:0000259" key="2">
    <source>
        <dbReference type="Pfam" id="PF03432"/>
    </source>
</evidence>
<reference evidence="3" key="1">
    <citation type="submission" date="2023-07" db="EMBL/GenBank/DDBJ databases">
        <title>The genome sequence of Rhodocytophaga aerolata KACC 12507.</title>
        <authorList>
            <person name="Zhang X."/>
        </authorList>
    </citation>
    <scope>NUCLEOTIDE SEQUENCE</scope>
    <source>
        <strain evidence="3">KACC 12507</strain>
    </source>
</reference>
<evidence type="ECO:0000313" key="3">
    <source>
        <dbReference type="EMBL" id="MDO1451796.1"/>
    </source>
</evidence>
<accession>A0ABT8RJ54</accession>
<dbReference type="RefSeq" id="WP_302042593.1">
    <property type="nucleotide sequence ID" value="NZ_JAUKPO010000094.1"/>
</dbReference>
<evidence type="ECO:0000256" key="1">
    <source>
        <dbReference type="SAM" id="MobiDB-lite"/>
    </source>
</evidence>
<organism evidence="3 4">
    <name type="scientific">Rhodocytophaga aerolata</name>
    <dbReference type="NCBI Taxonomy" id="455078"/>
    <lineage>
        <taxon>Bacteria</taxon>
        <taxon>Pseudomonadati</taxon>
        <taxon>Bacteroidota</taxon>
        <taxon>Cytophagia</taxon>
        <taxon>Cytophagales</taxon>
        <taxon>Rhodocytophagaceae</taxon>
        <taxon>Rhodocytophaga</taxon>
    </lineage>
</organism>
<proteinExistence type="predicted"/>
<feature type="compositionally biased region" description="Basic and acidic residues" evidence="1">
    <location>
        <begin position="125"/>
        <end position="149"/>
    </location>
</feature>
<name>A0ABT8RJ54_9BACT</name>